<feature type="domain" description="Thoeris protein ThsB TIR-like" evidence="4">
    <location>
        <begin position="10"/>
        <end position="103"/>
    </location>
</feature>
<sequence length="628" mass="68326">MSQARQYKAFISYAHKDKREAQSLHLRLETFRTPKNIIGTEGRFGPVERRLTPVFRDRDELSSSSELAPALEEALTNSEFLIVLCSPASANSVWANEEIRRYRSIHGDERVLAAIVGGDPGAEVGEGKPGCFPPALVAPPEGSDKPREPIAADFRPEGDGRKLAFQKLASGMLGVGLDQLTQRMAQRRQRRMAQAAGLMGVLSVAMGGLAVYAFQQEALAEEQQAIAERERDIANASSEFLVSIFEVANPATENPKTITALTVIERGFARIDEAFAEQPEVQAKLLADLGRVYASLGEIDTAKDALNRAIAAPGVSVQDRLAASTRLANLLYLTNSNEEASALAGRVLEELDGSGYDADDRHLIGGEALEVLANIAAYRDYDKQAGIDRMLQAIDHYTLSGEGGTRQLARAQTQLGTMYSYADESDLAIDYLSRAITNLERFHGPNHINVANGIQNRGLVEFRAGRTEQAARSIEEALVTYNRVLEPSHPNLARTHLLHGRILAASGNFAGSEEAMRKAIAGFEAAYGPNHEEIAITRIYLGQFQANEGLIEDAFASFDEAKSIYDTLFPPDHANHGDLLVYRAIAINASGDKTAALEACDAGLEIMRATVPQGDAWLEENEAICEDF</sequence>
<organism evidence="5 6">
    <name type="scientific">Parvularcula mediterranea</name>
    <dbReference type="NCBI Taxonomy" id="2732508"/>
    <lineage>
        <taxon>Bacteria</taxon>
        <taxon>Pseudomonadati</taxon>
        <taxon>Pseudomonadota</taxon>
        <taxon>Alphaproteobacteria</taxon>
        <taxon>Parvularculales</taxon>
        <taxon>Parvularculaceae</taxon>
        <taxon>Parvularcula</taxon>
    </lineage>
</organism>
<name>A0A7Y3W5L0_9PROT</name>
<keyword evidence="3" id="KW-0812">Transmembrane</keyword>
<dbReference type="Gene3D" id="3.40.50.10140">
    <property type="entry name" value="Toll/interleukin-1 receptor homology (TIR) domain"/>
    <property type="match status" value="1"/>
</dbReference>
<keyword evidence="2" id="KW-0802">TPR repeat</keyword>
<dbReference type="EMBL" id="JABFCX010000003">
    <property type="protein sequence ID" value="NNU16447.1"/>
    <property type="molecule type" value="Genomic_DNA"/>
</dbReference>
<evidence type="ECO:0000256" key="3">
    <source>
        <dbReference type="SAM" id="Phobius"/>
    </source>
</evidence>
<dbReference type="SMART" id="SM00028">
    <property type="entry name" value="TPR"/>
    <property type="match status" value="5"/>
</dbReference>
<proteinExistence type="predicted"/>
<dbReference type="SUPFAM" id="SSF48452">
    <property type="entry name" value="TPR-like"/>
    <property type="match status" value="2"/>
</dbReference>
<dbReference type="InterPro" id="IPR019734">
    <property type="entry name" value="TPR_rpt"/>
</dbReference>
<keyword evidence="3" id="KW-1133">Transmembrane helix</keyword>
<keyword evidence="3" id="KW-0472">Membrane</keyword>
<dbReference type="PANTHER" id="PTHR45641:SF19">
    <property type="entry name" value="NEPHROCYSTIN-3"/>
    <property type="match status" value="1"/>
</dbReference>
<protein>
    <submittedName>
        <fullName evidence="5">Toll/interleukin-1 receptor domain-containing protein</fullName>
    </submittedName>
</protein>
<evidence type="ECO:0000256" key="2">
    <source>
        <dbReference type="ARBA" id="ARBA00022803"/>
    </source>
</evidence>
<dbReference type="RefSeq" id="WP_173198905.1">
    <property type="nucleotide sequence ID" value="NZ_JABFCX010000003.1"/>
</dbReference>
<keyword evidence="1" id="KW-0677">Repeat</keyword>
<dbReference type="InterPro" id="IPR015032">
    <property type="entry name" value="ThsB__TIR-like_domain"/>
</dbReference>
<accession>A0A7Y3W5L0</accession>
<dbReference type="SUPFAM" id="SSF52200">
    <property type="entry name" value="Toll/Interleukin receptor TIR domain"/>
    <property type="match status" value="1"/>
</dbReference>
<dbReference type="AlphaFoldDB" id="A0A7Y3W5L0"/>
<dbReference type="Pfam" id="PF13181">
    <property type="entry name" value="TPR_8"/>
    <property type="match status" value="1"/>
</dbReference>
<dbReference type="InterPro" id="IPR035897">
    <property type="entry name" value="Toll_tir_struct_dom_sf"/>
</dbReference>
<gene>
    <name evidence="5" type="ORF">HK107_08955</name>
</gene>
<dbReference type="Gene3D" id="1.25.40.10">
    <property type="entry name" value="Tetratricopeptide repeat domain"/>
    <property type="match status" value="2"/>
</dbReference>
<evidence type="ECO:0000259" key="4">
    <source>
        <dbReference type="Pfam" id="PF08937"/>
    </source>
</evidence>
<dbReference type="Pfam" id="PF08937">
    <property type="entry name" value="ThsB_TIR"/>
    <property type="match status" value="1"/>
</dbReference>
<dbReference type="Proteomes" id="UP000536835">
    <property type="component" value="Unassembled WGS sequence"/>
</dbReference>
<evidence type="ECO:0000313" key="5">
    <source>
        <dbReference type="EMBL" id="NNU16447.1"/>
    </source>
</evidence>
<dbReference type="InterPro" id="IPR011990">
    <property type="entry name" value="TPR-like_helical_dom_sf"/>
</dbReference>
<evidence type="ECO:0000256" key="1">
    <source>
        <dbReference type="ARBA" id="ARBA00022737"/>
    </source>
</evidence>
<evidence type="ECO:0000313" key="6">
    <source>
        <dbReference type="Proteomes" id="UP000536835"/>
    </source>
</evidence>
<dbReference type="Pfam" id="PF13424">
    <property type="entry name" value="TPR_12"/>
    <property type="match status" value="1"/>
</dbReference>
<dbReference type="PANTHER" id="PTHR45641">
    <property type="entry name" value="TETRATRICOPEPTIDE REPEAT PROTEIN (AFU_ORTHOLOGUE AFUA_6G03870)"/>
    <property type="match status" value="1"/>
</dbReference>
<feature type="transmembrane region" description="Helical" evidence="3">
    <location>
        <begin position="192"/>
        <end position="214"/>
    </location>
</feature>
<comment type="caution">
    <text evidence="5">The sequence shown here is derived from an EMBL/GenBank/DDBJ whole genome shotgun (WGS) entry which is preliminary data.</text>
</comment>
<reference evidence="5 6" key="1">
    <citation type="submission" date="2020-05" db="EMBL/GenBank/DDBJ databases">
        <title>Parvularcula mediterraneae sp. nov., isolated from polypropylene straw from shallow seawater of the seashore of Laganas in Zakynthos island, Greece.</title>
        <authorList>
            <person name="Szabo I."/>
            <person name="Al-Omari J."/>
            <person name="Rado J."/>
            <person name="Szerdahelyi G.S."/>
        </authorList>
    </citation>
    <scope>NUCLEOTIDE SEQUENCE [LARGE SCALE GENOMIC DNA]</scope>
    <source>
        <strain evidence="5 6">ZS-1/3</strain>
    </source>
</reference>
<keyword evidence="6" id="KW-1185">Reference proteome</keyword>
<keyword evidence="5" id="KW-0675">Receptor</keyword>